<sequence length="148" mass="16669">MASGAPISAELEQIDGEIQDIFRALQNWIRLRILSPNRQSKQLEELTGKMRECKQLIKEFDREIKDQESRNTPDVSKQLNEKKQTMIDQGAELICGHEKNPVTIISLASFRVAFVHAIKYQNSLGNQRVELFDMGAGGSDPAAENSLI</sequence>
<dbReference type="Proteomes" id="UP000317650">
    <property type="component" value="Chromosome 2"/>
</dbReference>
<reference evidence="2 3" key="1">
    <citation type="journal article" date="2019" name="Nat. Plants">
        <title>Genome sequencing of Musa balbisiana reveals subgenome evolution and function divergence in polyploid bananas.</title>
        <authorList>
            <person name="Yao X."/>
        </authorList>
    </citation>
    <scope>NUCLEOTIDE SEQUENCE [LARGE SCALE GENOMIC DNA]</scope>
    <source>
        <strain evidence="3">cv. DH-PKW</strain>
        <tissue evidence="2">Leaves</tissue>
    </source>
</reference>
<evidence type="ECO:0000256" key="1">
    <source>
        <dbReference type="SAM" id="Coils"/>
    </source>
</evidence>
<gene>
    <name evidence="2" type="ORF">C4D60_Mb02t09590</name>
</gene>
<feature type="coiled-coil region" evidence="1">
    <location>
        <begin position="43"/>
        <end position="70"/>
    </location>
</feature>
<keyword evidence="3" id="KW-1185">Reference proteome</keyword>
<evidence type="ECO:0000313" key="3">
    <source>
        <dbReference type="Proteomes" id="UP000317650"/>
    </source>
</evidence>
<dbReference type="AlphaFoldDB" id="A0A4S8I9G8"/>
<evidence type="ECO:0000313" key="2">
    <source>
        <dbReference type="EMBL" id="THU44648.1"/>
    </source>
</evidence>
<keyword evidence="1" id="KW-0175">Coiled coil</keyword>
<organism evidence="2 3">
    <name type="scientific">Musa balbisiana</name>
    <name type="common">Banana</name>
    <dbReference type="NCBI Taxonomy" id="52838"/>
    <lineage>
        <taxon>Eukaryota</taxon>
        <taxon>Viridiplantae</taxon>
        <taxon>Streptophyta</taxon>
        <taxon>Embryophyta</taxon>
        <taxon>Tracheophyta</taxon>
        <taxon>Spermatophyta</taxon>
        <taxon>Magnoliopsida</taxon>
        <taxon>Liliopsida</taxon>
        <taxon>Zingiberales</taxon>
        <taxon>Musaceae</taxon>
        <taxon>Musa</taxon>
    </lineage>
</organism>
<accession>A0A4S8I9G8</accession>
<proteinExistence type="predicted"/>
<protein>
    <submittedName>
        <fullName evidence="2">Uncharacterized protein</fullName>
    </submittedName>
</protein>
<comment type="caution">
    <text evidence="2">The sequence shown here is derived from an EMBL/GenBank/DDBJ whole genome shotgun (WGS) entry which is preliminary data.</text>
</comment>
<dbReference type="EMBL" id="PYDT01000011">
    <property type="protein sequence ID" value="THU44648.1"/>
    <property type="molecule type" value="Genomic_DNA"/>
</dbReference>
<name>A0A4S8I9G8_MUSBA</name>